<dbReference type="RefSeq" id="YP_001426745.1">
    <property type="nucleotide sequence ID" value="NC_008724.1"/>
</dbReference>
<dbReference type="KEGG" id="vg:5470835"/>
<evidence type="ECO:0000313" key="2">
    <source>
        <dbReference type="Proteomes" id="UP000202420"/>
    </source>
</evidence>
<organism evidence="1 2">
    <name type="scientific">Chlorovirus heliozoae</name>
    <dbReference type="NCBI Taxonomy" id="322019"/>
    <lineage>
        <taxon>Viruses</taxon>
        <taxon>Varidnaviria</taxon>
        <taxon>Bamfordvirae</taxon>
        <taxon>Nucleocytoviricota</taxon>
        <taxon>Megaviricetes</taxon>
        <taxon>Algavirales</taxon>
        <taxon>Phycodnaviridae</taxon>
        <taxon>Chlorovirus</taxon>
    </lineage>
</organism>
<accession>A7K8M4</accession>
<name>A7K8M4_9PHYC</name>
<keyword evidence="2" id="KW-1185">Reference proteome</keyword>
<reference evidence="1 2" key="1">
    <citation type="submission" date="2006-09" db="EMBL/GenBank/DDBJ databases">
        <title>Sequence and annotation of the 288-kb ATCV-1 virus that infects an endosymbiotic Chlorella strain of the heliozoon Acanthocystis turfacea.</title>
        <authorList>
            <person name="Fitzgerald L.A."/>
            <person name="Graves M.V."/>
            <person name="Li X."/>
            <person name="Pfitzner A.J.P."/>
            <person name="Hartigan J."/>
            <person name="Van Etten J.L."/>
        </authorList>
    </citation>
    <scope>NUCLEOTIDE SEQUENCE [LARGE SCALE GENOMIC DNA]</scope>
    <source>
        <strain evidence="1 2">ATCV-1</strain>
    </source>
</reference>
<sequence>MKSEFRRANRGIPPLTLIGVAPFRRALKDPLGLLKATVALSEDALTILPSVDTFDRGAPAYFQGRTPMSCFARSSKNTRTISPWAYRWSLCWGTSCFSISEPRGVCCAGDFLNFLRGGSDNKPPFFLEYIGDFDRFDDIYIDQYFITNDKCVKNRKN</sequence>
<dbReference type="Proteomes" id="UP000202420">
    <property type="component" value="Segment"/>
</dbReference>
<evidence type="ECO:0000313" key="1">
    <source>
        <dbReference type="EMBL" id="ABT16398.1"/>
    </source>
</evidence>
<gene>
    <name evidence="1" type="primary">z264R</name>
    <name evidence="1" type="ORF">ATCV1_z264R</name>
</gene>
<protein>
    <submittedName>
        <fullName evidence="1">Uncharacterized protein z264R</fullName>
    </submittedName>
</protein>
<dbReference type="GeneID" id="5470835"/>
<proteinExistence type="predicted"/>
<dbReference type="EMBL" id="EF101928">
    <property type="protein sequence ID" value="ABT16398.1"/>
    <property type="molecule type" value="Genomic_DNA"/>
</dbReference>